<organism evidence="2 3">
    <name type="scientific">Bordetella genomosp. 7</name>
    <dbReference type="NCBI Taxonomy" id="1416805"/>
    <lineage>
        <taxon>Bacteria</taxon>
        <taxon>Pseudomonadati</taxon>
        <taxon>Pseudomonadota</taxon>
        <taxon>Betaproteobacteria</taxon>
        <taxon>Burkholderiales</taxon>
        <taxon>Alcaligenaceae</taxon>
        <taxon>Bordetella</taxon>
    </lineage>
</organism>
<feature type="domain" description="DUF4224" evidence="1">
    <location>
        <begin position="4"/>
        <end position="47"/>
    </location>
</feature>
<dbReference type="AlphaFoldDB" id="A0A261QYV2"/>
<dbReference type="OrthoDB" id="8759286at2"/>
<dbReference type="EMBL" id="NEVK01000006">
    <property type="protein sequence ID" value="OZI17968.1"/>
    <property type="molecule type" value="Genomic_DNA"/>
</dbReference>
<evidence type="ECO:0000313" key="3">
    <source>
        <dbReference type="Proteomes" id="UP000216947"/>
    </source>
</evidence>
<sequence length="72" mass="8352">METFLSPEELTRLTGYKSSAWQRRWLKSNRWRFDQDRLGRPIVARAYYLKHLGITAPDASSAEPNWEAVGVA</sequence>
<dbReference type="InterPro" id="IPR025319">
    <property type="entry name" value="DUF4224"/>
</dbReference>
<name>A0A261QYV2_9BORD</name>
<keyword evidence="3" id="KW-1185">Reference proteome</keyword>
<protein>
    <recommendedName>
        <fullName evidence="1">DUF4224 domain-containing protein</fullName>
    </recommendedName>
</protein>
<evidence type="ECO:0000313" key="2">
    <source>
        <dbReference type="EMBL" id="OZI17968.1"/>
    </source>
</evidence>
<reference evidence="3" key="1">
    <citation type="submission" date="2017-05" db="EMBL/GenBank/DDBJ databases">
        <title>Complete and WGS of Bordetella genogroups.</title>
        <authorList>
            <person name="Spilker T."/>
            <person name="Lipuma J."/>
        </authorList>
    </citation>
    <scope>NUCLEOTIDE SEQUENCE [LARGE SCALE GENOMIC DNA]</scope>
    <source>
        <strain evidence="3">AU18089</strain>
    </source>
</reference>
<dbReference type="Proteomes" id="UP000216947">
    <property type="component" value="Unassembled WGS sequence"/>
</dbReference>
<accession>A0A261QYV2</accession>
<evidence type="ECO:0000259" key="1">
    <source>
        <dbReference type="Pfam" id="PF13986"/>
    </source>
</evidence>
<gene>
    <name evidence="2" type="ORF">CAL19_12880</name>
</gene>
<proteinExistence type="predicted"/>
<dbReference type="Pfam" id="PF13986">
    <property type="entry name" value="DUF4224"/>
    <property type="match status" value="1"/>
</dbReference>
<dbReference type="RefSeq" id="WP_094796991.1">
    <property type="nucleotide sequence ID" value="NZ_NEVI01000017.1"/>
</dbReference>
<comment type="caution">
    <text evidence="2">The sequence shown here is derived from an EMBL/GenBank/DDBJ whole genome shotgun (WGS) entry which is preliminary data.</text>
</comment>